<protein>
    <recommendedName>
        <fullName evidence="1">FAM69 protein-kinase domain-containing protein</fullName>
    </recommendedName>
</protein>
<name>A0AAV4FNA8_9GAST</name>
<evidence type="ECO:0000313" key="3">
    <source>
        <dbReference type="Proteomes" id="UP000762676"/>
    </source>
</evidence>
<sequence>DISVFPSMNGTCGGLSVWNYAPYFESGAGNLFDRHSLGWTLGFFSNSSYRWTLPAWVKRAKVIMGLLELITEFYDRNGGR</sequence>
<organism evidence="2 3">
    <name type="scientific">Elysia marginata</name>
    <dbReference type="NCBI Taxonomy" id="1093978"/>
    <lineage>
        <taxon>Eukaryota</taxon>
        <taxon>Metazoa</taxon>
        <taxon>Spiralia</taxon>
        <taxon>Lophotrochozoa</taxon>
        <taxon>Mollusca</taxon>
        <taxon>Gastropoda</taxon>
        <taxon>Heterobranchia</taxon>
        <taxon>Euthyneura</taxon>
        <taxon>Panpulmonata</taxon>
        <taxon>Sacoglossa</taxon>
        <taxon>Placobranchoidea</taxon>
        <taxon>Plakobranchidae</taxon>
        <taxon>Elysia</taxon>
    </lineage>
</organism>
<feature type="domain" description="FAM69 protein-kinase" evidence="1">
    <location>
        <begin position="3"/>
        <end position="74"/>
    </location>
</feature>
<dbReference type="EMBL" id="BMAT01004505">
    <property type="protein sequence ID" value="GFR74777.1"/>
    <property type="molecule type" value="Genomic_DNA"/>
</dbReference>
<comment type="caution">
    <text evidence="2">The sequence shown here is derived from an EMBL/GenBank/DDBJ whole genome shotgun (WGS) entry which is preliminary data.</text>
</comment>
<keyword evidence="3" id="KW-1185">Reference proteome</keyword>
<dbReference type="Proteomes" id="UP000762676">
    <property type="component" value="Unassembled WGS sequence"/>
</dbReference>
<dbReference type="InterPro" id="IPR022049">
    <property type="entry name" value="FAM69_kinase_dom"/>
</dbReference>
<proteinExistence type="predicted"/>
<feature type="non-terminal residue" evidence="2">
    <location>
        <position position="1"/>
    </location>
</feature>
<reference evidence="2 3" key="1">
    <citation type="journal article" date="2021" name="Elife">
        <title>Chloroplast acquisition without the gene transfer in kleptoplastic sea slugs, Plakobranchus ocellatus.</title>
        <authorList>
            <person name="Maeda T."/>
            <person name="Takahashi S."/>
            <person name="Yoshida T."/>
            <person name="Shimamura S."/>
            <person name="Takaki Y."/>
            <person name="Nagai Y."/>
            <person name="Toyoda A."/>
            <person name="Suzuki Y."/>
            <person name="Arimoto A."/>
            <person name="Ishii H."/>
            <person name="Satoh N."/>
            <person name="Nishiyama T."/>
            <person name="Hasebe M."/>
            <person name="Maruyama T."/>
            <person name="Minagawa J."/>
            <person name="Obokata J."/>
            <person name="Shigenobu S."/>
        </authorList>
    </citation>
    <scope>NUCLEOTIDE SEQUENCE [LARGE SCALE GENOMIC DNA]</scope>
</reference>
<evidence type="ECO:0000313" key="2">
    <source>
        <dbReference type="EMBL" id="GFR74777.1"/>
    </source>
</evidence>
<dbReference type="Pfam" id="PF12260">
    <property type="entry name" value="PIP49_C"/>
    <property type="match status" value="1"/>
</dbReference>
<accession>A0AAV4FNA8</accession>
<gene>
    <name evidence="2" type="ORF">ElyMa_002171300</name>
</gene>
<evidence type="ECO:0000259" key="1">
    <source>
        <dbReference type="Pfam" id="PF12260"/>
    </source>
</evidence>
<dbReference type="AlphaFoldDB" id="A0AAV4FNA8"/>